<sequence length="115" mass="11936">MVTIKTDAAGTWTYTLDEEFPDGTHEIYSAITDSGGRILAKSAPLPFVKEAAAAALGTSVLPPTDETPPSFFSGTSLYVLIVILVGVIGLAISIMGFVASRKKEMGGVPPAPPVQ</sequence>
<proteinExistence type="predicted"/>
<comment type="caution">
    <text evidence="2">The sequence shown here is derived from an EMBL/GenBank/DDBJ whole genome shotgun (WGS) entry which is preliminary data.</text>
</comment>
<keyword evidence="1" id="KW-0472">Membrane</keyword>
<evidence type="ECO:0000313" key="2">
    <source>
        <dbReference type="EMBL" id="OGZ13191.1"/>
    </source>
</evidence>
<organism evidence="2 3">
    <name type="scientific">Candidatus Lloydbacteria bacterium RIFCSPHIGHO2_02_FULL_54_17</name>
    <dbReference type="NCBI Taxonomy" id="1798664"/>
    <lineage>
        <taxon>Bacteria</taxon>
        <taxon>Candidatus Lloydiibacteriota</taxon>
    </lineage>
</organism>
<gene>
    <name evidence="2" type="ORF">A3C93_00880</name>
</gene>
<name>A0A1G2DJS2_9BACT</name>
<dbReference type="AlphaFoldDB" id="A0A1G2DJS2"/>
<dbReference type="STRING" id="1798664.A3C93_00880"/>
<protein>
    <recommendedName>
        <fullName evidence="4">Bacterial Ig-like domain-containing protein</fullName>
    </recommendedName>
</protein>
<evidence type="ECO:0000313" key="3">
    <source>
        <dbReference type="Proteomes" id="UP000178636"/>
    </source>
</evidence>
<feature type="transmembrane region" description="Helical" evidence="1">
    <location>
        <begin position="77"/>
        <end position="99"/>
    </location>
</feature>
<accession>A0A1G2DJS2</accession>
<dbReference type="EMBL" id="MHLO01000007">
    <property type="protein sequence ID" value="OGZ13191.1"/>
    <property type="molecule type" value="Genomic_DNA"/>
</dbReference>
<dbReference type="Proteomes" id="UP000178636">
    <property type="component" value="Unassembled WGS sequence"/>
</dbReference>
<keyword evidence="1" id="KW-1133">Transmembrane helix</keyword>
<reference evidence="2 3" key="1">
    <citation type="journal article" date="2016" name="Nat. Commun.">
        <title>Thousands of microbial genomes shed light on interconnected biogeochemical processes in an aquifer system.</title>
        <authorList>
            <person name="Anantharaman K."/>
            <person name="Brown C.T."/>
            <person name="Hug L.A."/>
            <person name="Sharon I."/>
            <person name="Castelle C.J."/>
            <person name="Probst A.J."/>
            <person name="Thomas B.C."/>
            <person name="Singh A."/>
            <person name="Wilkins M.J."/>
            <person name="Karaoz U."/>
            <person name="Brodie E.L."/>
            <person name="Williams K.H."/>
            <person name="Hubbard S.S."/>
            <person name="Banfield J.F."/>
        </authorList>
    </citation>
    <scope>NUCLEOTIDE SEQUENCE [LARGE SCALE GENOMIC DNA]</scope>
</reference>
<keyword evidence="1" id="KW-0812">Transmembrane</keyword>
<evidence type="ECO:0000256" key="1">
    <source>
        <dbReference type="SAM" id="Phobius"/>
    </source>
</evidence>
<evidence type="ECO:0008006" key="4">
    <source>
        <dbReference type="Google" id="ProtNLM"/>
    </source>
</evidence>
<dbReference type="Gene3D" id="3.30.420.430">
    <property type="match status" value="1"/>
</dbReference>